<dbReference type="EMBL" id="AP014925">
    <property type="protein sequence ID" value="BAR96265.1"/>
    <property type="molecule type" value="Genomic_DNA"/>
</dbReference>
<dbReference type="Proteomes" id="UP000067008">
    <property type="component" value="Chromosome 2"/>
</dbReference>
<accession>A0AAD1BJ67</accession>
<name>A0AAD1BJ67_PREIN</name>
<protein>
    <submittedName>
        <fullName evidence="1">Uncharacterized protein</fullName>
    </submittedName>
</protein>
<gene>
    <name evidence="1" type="ORF">PI172_1537</name>
</gene>
<evidence type="ECO:0000313" key="2">
    <source>
        <dbReference type="Proteomes" id="UP000067008"/>
    </source>
</evidence>
<evidence type="ECO:0000313" key="1">
    <source>
        <dbReference type="EMBL" id="BAR96265.1"/>
    </source>
</evidence>
<dbReference type="RefSeq" id="WP_060827036.1">
    <property type="nucleotide sequence ID" value="NZ_AP014925.1"/>
</dbReference>
<proteinExistence type="predicted"/>
<sequence>MIKTDEQWIQNKTPFHRLHAALLDNTPYTIVALQNRNYTFPFDLKGFTHTKTLVRQIIYT</sequence>
<organism evidence="1 2">
    <name type="scientific">Prevotella intermedia</name>
    <dbReference type="NCBI Taxonomy" id="28131"/>
    <lineage>
        <taxon>Bacteria</taxon>
        <taxon>Pseudomonadati</taxon>
        <taxon>Bacteroidota</taxon>
        <taxon>Bacteroidia</taxon>
        <taxon>Bacteroidales</taxon>
        <taxon>Prevotellaceae</taxon>
        <taxon>Prevotella</taxon>
    </lineage>
</organism>
<reference evidence="1 2" key="1">
    <citation type="submission" date="2015-07" db="EMBL/GenBank/DDBJ databases">
        <title>Complete genome sequence of Prevotella intermedia strain 17-2.</title>
        <authorList>
            <person name="Nambu T."/>
        </authorList>
    </citation>
    <scope>NUCLEOTIDE SEQUENCE [LARGE SCALE GENOMIC DNA]</scope>
    <source>
        <strain evidence="1 2">17-2</strain>
    </source>
</reference>
<dbReference type="AlphaFoldDB" id="A0AAD1BJ67"/>